<protein>
    <submittedName>
        <fullName evidence="1">Uncharacterized protein</fullName>
    </submittedName>
</protein>
<evidence type="ECO:0000313" key="1">
    <source>
        <dbReference type="EMBL" id="STY95137.1"/>
    </source>
</evidence>
<accession>A0A378Q7E9</accession>
<sequence>MKKSIIAISQMSQISWHPLTEKLYQSFIHCYDNDYIKKLSEIGERQYPLIPQTIYFTALDKSQKKSKKGSVNTEVRNYQIVAGVFNPWFVQNSIKHKKSQKTLIALSPENGESLQDFEQKVAKFIVGDFFNAVSSANMPYLAASFFGLNNIDDELGKHFFMDLTDEKLIAENYANAFGITRDALYKQYEKSKGENF</sequence>
<evidence type="ECO:0000313" key="2">
    <source>
        <dbReference type="Proteomes" id="UP000255193"/>
    </source>
</evidence>
<dbReference type="AlphaFoldDB" id="A0A378Q7E9"/>
<dbReference type="RefSeq" id="WP_050323918.1">
    <property type="nucleotide sequence ID" value="NZ_MXAO01000060.1"/>
</dbReference>
<dbReference type="EMBL" id="UGQA01000001">
    <property type="protein sequence ID" value="STY95137.1"/>
    <property type="molecule type" value="Genomic_DNA"/>
</dbReference>
<gene>
    <name evidence="1" type="ORF">NCTC11091_00928</name>
</gene>
<organism evidence="1 2">
    <name type="scientific">Faucicola atlantae</name>
    <dbReference type="NCBI Taxonomy" id="34059"/>
    <lineage>
        <taxon>Bacteria</taxon>
        <taxon>Pseudomonadati</taxon>
        <taxon>Pseudomonadota</taxon>
        <taxon>Gammaproteobacteria</taxon>
        <taxon>Moraxellales</taxon>
        <taxon>Moraxellaceae</taxon>
        <taxon>Faucicola</taxon>
    </lineage>
</organism>
<reference evidence="1 2" key="1">
    <citation type="submission" date="2018-06" db="EMBL/GenBank/DDBJ databases">
        <authorList>
            <consortium name="Pathogen Informatics"/>
            <person name="Doyle S."/>
        </authorList>
    </citation>
    <scope>NUCLEOTIDE SEQUENCE [LARGE SCALE GENOMIC DNA]</scope>
    <source>
        <strain evidence="1 2">NCTC11091</strain>
    </source>
</reference>
<name>A0A378Q7E9_9GAMM</name>
<dbReference type="Proteomes" id="UP000255193">
    <property type="component" value="Unassembled WGS sequence"/>
</dbReference>
<proteinExistence type="predicted"/>